<protein>
    <submittedName>
        <fullName evidence="4">Carbohydrate-binding module family 50 protein</fullName>
    </submittedName>
</protein>
<reference evidence="4 5" key="1">
    <citation type="submission" date="2014-04" db="EMBL/GenBank/DDBJ databases">
        <authorList>
            <consortium name="DOE Joint Genome Institute"/>
            <person name="Kuo A."/>
            <person name="Gay G."/>
            <person name="Dore J."/>
            <person name="Kohler A."/>
            <person name="Nagy L.G."/>
            <person name="Floudas D."/>
            <person name="Copeland A."/>
            <person name="Barry K.W."/>
            <person name="Cichocki N."/>
            <person name="Veneault-Fourrey C."/>
            <person name="LaButti K."/>
            <person name="Lindquist E.A."/>
            <person name="Lipzen A."/>
            <person name="Lundell T."/>
            <person name="Morin E."/>
            <person name="Murat C."/>
            <person name="Sun H."/>
            <person name="Tunlid A."/>
            <person name="Henrissat B."/>
            <person name="Grigoriev I.V."/>
            <person name="Hibbett D.S."/>
            <person name="Martin F."/>
            <person name="Nordberg H.P."/>
            <person name="Cantor M.N."/>
            <person name="Hua S.X."/>
        </authorList>
    </citation>
    <scope>NUCLEOTIDE SEQUENCE [LARGE SCALE GENOMIC DNA]</scope>
    <source>
        <strain evidence="5">h7</strain>
    </source>
</reference>
<feature type="domain" description="LysM" evidence="3">
    <location>
        <begin position="3"/>
        <end position="50"/>
    </location>
</feature>
<dbReference type="EMBL" id="KN831806">
    <property type="protein sequence ID" value="KIM36343.1"/>
    <property type="molecule type" value="Genomic_DNA"/>
</dbReference>
<evidence type="ECO:0000313" key="5">
    <source>
        <dbReference type="Proteomes" id="UP000053424"/>
    </source>
</evidence>
<dbReference type="Gene3D" id="3.10.350.10">
    <property type="entry name" value="LysM domain"/>
    <property type="match status" value="2"/>
</dbReference>
<feature type="domain" description="LysM" evidence="3">
    <location>
        <begin position="60"/>
        <end position="103"/>
    </location>
</feature>
<dbReference type="STRING" id="686832.A0A0C2XEJ5"/>
<dbReference type="Pfam" id="PF01476">
    <property type="entry name" value="LysM"/>
    <property type="match status" value="2"/>
</dbReference>
<feature type="non-terminal residue" evidence="4">
    <location>
        <position position="103"/>
    </location>
</feature>
<keyword evidence="2" id="KW-0843">Virulence</keyword>
<evidence type="ECO:0000256" key="2">
    <source>
        <dbReference type="ARBA" id="ARBA00023026"/>
    </source>
</evidence>
<dbReference type="InterPro" id="IPR036779">
    <property type="entry name" value="LysM_dom_sf"/>
</dbReference>
<dbReference type="InterPro" id="IPR018392">
    <property type="entry name" value="LysM"/>
</dbReference>
<dbReference type="InterPro" id="IPR052210">
    <property type="entry name" value="LysM1-like"/>
</dbReference>
<dbReference type="SMART" id="SM00257">
    <property type="entry name" value="LysM"/>
    <property type="match status" value="2"/>
</dbReference>
<dbReference type="SUPFAM" id="SSF54106">
    <property type="entry name" value="LysM domain"/>
    <property type="match status" value="2"/>
</dbReference>
<dbReference type="HOGENOM" id="CLU_010591_6_1_1"/>
<organism evidence="4 5">
    <name type="scientific">Hebeloma cylindrosporum</name>
    <dbReference type="NCBI Taxonomy" id="76867"/>
    <lineage>
        <taxon>Eukaryota</taxon>
        <taxon>Fungi</taxon>
        <taxon>Dikarya</taxon>
        <taxon>Basidiomycota</taxon>
        <taxon>Agaricomycotina</taxon>
        <taxon>Agaricomycetes</taxon>
        <taxon>Agaricomycetidae</taxon>
        <taxon>Agaricales</taxon>
        <taxon>Agaricineae</taxon>
        <taxon>Hymenogastraceae</taxon>
        <taxon>Hebeloma</taxon>
    </lineage>
</organism>
<dbReference type="CDD" id="cd00118">
    <property type="entry name" value="LysM"/>
    <property type="match status" value="2"/>
</dbReference>
<keyword evidence="5" id="KW-1185">Reference proteome</keyword>
<reference evidence="5" key="2">
    <citation type="submission" date="2015-01" db="EMBL/GenBank/DDBJ databases">
        <title>Evolutionary Origins and Diversification of the Mycorrhizal Mutualists.</title>
        <authorList>
            <consortium name="DOE Joint Genome Institute"/>
            <consortium name="Mycorrhizal Genomics Consortium"/>
            <person name="Kohler A."/>
            <person name="Kuo A."/>
            <person name="Nagy L.G."/>
            <person name="Floudas D."/>
            <person name="Copeland A."/>
            <person name="Barry K.W."/>
            <person name="Cichocki N."/>
            <person name="Veneault-Fourrey C."/>
            <person name="LaButti K."/>
            <person name="Lindquist E.A."/>
            <person name="Lipzen A."/>
            <person name="Lundell T."/>
            <person name="Morin E."/>
            <person name="Murat C."/>
            <person name="Riley R."/>
            <person name="Ohm R."/>
            <person name="Sun H."/>
            <person name="Tunlid A."/>
            <person name="Henrissat B."/>
            <person name="Grigoriev I.V."/>
            <person name="Hibbett D.S."/>
            <person name="Martin F."/>
        </authorList>
    </citation>
    <scope>NUCLEOTIDE SEQUENCE [LARGE SCALE GENOMIC DNA]</scope>
    <source>
        <strain evidence="5">h7</strain>
    </source>
</reference>
<dbReference type="AlphaFoldDB" id="A0A0C2XEJ5"/>
<dbReference type="Proteomes" id="UP000053424">
    <property type="component" value="Unassembled WGS sequence"/>
</dbReference>
<evidence type="ECO:0000259" key="3">
    <source>
        <dbReference type="PROSITE" id="PS51782"/>
    </source>
</evidence>
<sequence length="103" mass="10999">CTRSYTVKEGDICDTISQAHNVSTWQLATVNTGSINGDCTNLIPGQTICLGVKAEEDCSTTYTVSVGDTCENIASNNGLNSTILYLNNPQINDDCSNIYLGEV</sequence>
<dbReference type="GO" id="GO:0008061">
    <property type="term" value="F:chitin binding"/>
    <property type="evidence" value="ECO:0007669"/>
    <property type="project" value="UniProtKB-KW"/>
</dbReference>
<feature type="non-terminal residue" evidence="4">
    <location>
        <position position="1"/>
    </location>
</feature>
<keyword evidence="1" id="KW-0147">Chitin-binding</keyword>
<gene>
    <name evidence="4" type="ORF">M413DRAFT_56133</name>
</gene>
<accession>A0A0C2XEJ5</accession>
<evidence type="ECO:0000256" key="1">
    <source>
        <dbReference type="ARBA" id="ARBA00022669"/>
    </source>
</evidence>
<dbReference type="PANTHER" id="PTHR34997:SF1">
    <property type="entry name" value="PEPTIDOGLYCAN-BINDING LYSIN DOMAIN"/>
    <property type="match status" value="1"/>
</dbReference>
<name>A0A0C2XEJ5_HEBCY</name>
<dbReference type="OrthoDB" id="5985073at2759"/>
<proteinExistence type="predicted"/>
<dbReference type="PROSITE" id="PS51782">
    <property type="entry name" value="LYSM"/>
    <property type="match status" value="2"/>
</dbReference>
<dbReference type="PANTHER" id="PTHR34997">
    <property type="entry name" value="AM15"/>
    <property type="match status" value="1"/>
</dbReference>
<evidence type="ECO:0000313" key="4">
    <source>
        <dbReference type="EMBL" id="KIM36343.1"/>
    </source>
</evidence>